<feature type="region of interest" description="Disordered" evidence="2">
    <location>
        <begin position="1"/>
        <end position="136"/>
    </location>
</feature>
<feature type="region of interest" description="Disordered" evidence="2">
    <location>
        <begin position="493"/>
        <end position="518"/>
    </location>
</feature>
<feature type="compositionally biased region" description="Polar residues" evidence="2">
    <location>
        <begin position="1116"/>
        <end position="1151"/>
    </location>
</feature>
<feature type="region of interest" description="Disordered" evidence="2">
    <location>
        <begin position="432"/>
        <end position="477"/>
    </location>
</feature>
<feature type="region of interest" description="Disordered" evidence="2">
    <location>
        <begin position="1184"/>
        <end position="1215"/>
    </location>
</feature>
<dbReference type="OrthoDB" id="2157641at2759"/>
<organism evidence="5 6">
    <name type="scientific">Sporisorium scitamineum</name>
    <dbReference type="NCBI Taxonomy" id="49012"/>
    <lineage>
        <taxon>Eukaryota</taxon>
        <taxon>Fungi</taxon>
        <taxon>Dikarya</taxon>
        <taxon>Basidiomycota</taxon>
        <taxon>Ustilaginomycotina</taxon>
        <taxon>Ustilaginomycetes</taxon>
        <taxon>Ustilaginales</taxon>
        <taxon>Ustilaginaceae</taxon>
        <taxon>Sporisorium</taxon>
    </lineage>
</organism>
<dbReference type="SMART" id="SM00222">
    <property type="entry name" value="Sec7"/>
    <property type="match status" value="1"/>
</dbReference>
<evidence type="ECO:0000313" key="4">
    <source>
        <dbReference type="EMBL" id="CDU24172.1"/>
    </source>
</evidence>
<keyword evidence="1" id="KW-0175">Coiled coil</keyword>
<dbReference type="Gene3D" id="2.30.29.30">
    <property type="entry name" value="Pleckstrin-homology domain (PH domain)/Phosphotyrosine-binding domain (PTB)"/>
    <property type="match status" value="1"/>
</dbReference>
<feature type="compositionally biased region" description="Basic and acidic residues" evidence="2">
    <location>
        <begin position="709"/>
        <end position="726"/>
    </location>
</feature>
<evidence type="ECO:0000259" key="3">
    <source>
        <dbReference type="PROSITE" id="PS50190"/>
    </source>
</evidence>
<feature type="region of interest" description="Disordered" evidence="2">
    <location>
        <begin position="1380"/>
        <end position="1402"/>
    </location>
</feature>
<feature type="compositionally biased region" description="Low complexity" evidence="2">
    <location>
        <begin position="321"/>
        <end position="337"/>
    </location>
</feature>
<feature type="region of interest" description="Disordered" evidence="2">
    <location>
        <begin position="1519"/>
        <end position="1560"/>
    </location>
</feature>
<dbReference type="SMART" id="SM00233">
    <property type="entry name" value="PH"/>
    <property type="match status" value="1"/>
</dbReference>
<feature type="compositionally biased region" description="Basic and acidic residues" evidence="2">
    <location>
        <begin position="379"/>
        <end position="395"/>
    </location>
</feature>
<feature type="compositionally biased region" description="Polar residues" evidence="2">
    <location>
        <begin position="434"/>
        <end position="443"/>
    </location>
</feature>
<feature type="region of interest" description="Disordered" evidence="2">
    <location>
        <begin position="1245"/>
        <end position="1286"/>
    </location>
</feature>
<evidence type="ECO:0000256" key="1">
    <source>
        <dbReference type="SAM" id="Coils"/>
    </source>
</evidence>
<feature type="compositionally biased region" description="Polar residues" evidence="2">
    <location>
        <begin position="358"/>
        <end position="376"/>
    </location>
</feature>
<feature type="region of interest" description="Disordered" evidence="2">
    <location>
        <begin position="781"/>
        <end position="816"/>
    </location>
</feature>
<feature type="compositionally biased region" description="Low complexity" evidence="2">
    <location>
        <begin position="1538"/>
        <end position="1548"/>
    </location>
</feature>
<dbReference type="STRING" id="49012.A0A0F7SDJ5"/>
<feature type="compositionally biased region" description="Polar residues" evidence="2">
    <location>
        <begin position="1248"/>
        <end position="1269"/>
    </location>
</feature>
<reference evidence="5" key="2">
    <citation type="submission" date="2014-06" db="EMBL/GenBank/DDBJ databases">
        <authorList>
            <person name="Berkman J.Paul."/>
        </authorList>
    </citation>
    <scope>NUCLEOTIDE SEQUENCE [LARGE SCALE GENOMIC DNA]</scope>
</reference>
<feature type="region of interest" description="Disordered" evidence="2">
    <location>
        <begin position="1301"/>
        <end position="1334"/>
    </location>
</feature>
<evidence type="ECO:0000313" key="6">
    <source>
        <dbReference type="Proteomes" id="UP000242770"/>
    </source>
</evidence>
<dbReference type="Gene3D" id="1.10.1000.11">
    <property type="entry name" value="Arf Nucleotide-binding Site Opener,domain 2"/>
    <property type="match status" value="1"/>
</dbReference>
<dbReference type="Pfam" id="PF01369">
    <property type="entry name" value="Sec7"/>
    <property type="match status" value="1"/>
</dbReference>
<dbReference type="InterPro" id="IPR035999">
    <property type="entry name" value="Sec7_dom_sf"/>
</dbReference>
<sequence>MSSTKHVLDDGENVPSQPASVASDHSKIPSYPRQDSIASPSDPSVSSSPNNAASLRSLATRELGTKRTVRDIDDNSTLPHNDRQLHSRRPDTASTTASFSSASADTPARPSIASASSRRLASPKEPATPSRIGRDFEALLASDETYVLRESTKVALDTEEIQRASAQQLLPSSPSSNNRVIVERRRQQSSASSLNTGLDDEVDDDEQTLDTTPRPLHSDIFQSPQRKPQSSTPSATPVGSLLGHARNNARQVPTSPDRTTSLQRHTTGSPAAPSPSSKRQAAPMSAMPGFMLPPDSDSAHRTVRSRPRLNSSVGLEQEVNSISSSQSSTDQAASTGSFRQRMKKTSGFLRRLRAQPAKFSSTYSSGSNPSATSLGRSGTGEDKFGAGLLGRRESKASVVSLGGSSANGSSSKNAHLASTDVVAVPSIPERFMQPFTSSNSQDTAPPAANDKSLPEVDAAAPPETHQLAPMSKPALRVPSAPAAVTEWGAPDKYALPQRSSSQGHEHQRNKSLGSSDSTGAIRLAVQQLSSHMDNAWKESLIQEVQIAEKPGIATPNQAWGPSPQLPDLDIHHYKERSGSYLDEPELASSHSFEMVEAPNHLASRPVSASSHPNTPATLDSTRGSDSNKTAGLGIHPGTPSPRMQQDSDDAHRNVESAKSKANGSRTDGSLQSSRKPAPLQPANLLRKSTLPNSSPAADSPRHATSPRNSHPETIDPLADDPRRRTTDSGTSMVSVRSFETAAESAGLDSADPKITSFTSPLSEQPKIADSDRIALQGLSHDHSTMSAGSPLTAHDVPRTQSPATKEGDRLDDEDQEQSIRLVTKRSNTEDINLSTEPYEGHTTTIVTAPASPDMDSSALPKMVELSEQSFLRPVNNGNMSRAPSVSKASVRGGTAALLSTPSIRRSPSPVSSPASARTSFDTSAARSVNETAAAPPAISASAKELAIKCWEEDPAFLKREKIAEWLGGLGLVNRAARSYYFANFDFSGLRLDLAFRRLCDKLFLRAETQQIDRILAAFSQRYHECNPDSVFGSADVVHSVVFSILLLNTDLHIAELQERMTRQQFVRNTLGAIAESSTDEQNTYARDDSRSSFSVAPSDLTRSTDVVPQKVDPAQRRNSISSYLLNRSKQSSSVTNLEASSDAAHQQSSRPGTAASGSKGKEAEIETLLRDIYAAIKSERILLPSPETGSGPVAAGRPSGTFSPIGGGRRKMGTGSDRMMALKRGSIRGIQGLLGGGGLNASLLDPSISPNPSRSSVDSWGRTSQSLSTGERDGMLSPLPSTTPGFASTLTQTIIKESMEEDAASGLAKSSSATETPLDEEDDDDQLALQGPPWAKEGSLTRKYLWESTGKRAKDKNWTEVFVVVSKGTLSMFRFGLGGSSSASGASSSKAKGRSSTAVPLGSGAVGGGSGAVLGGGNWLSNATCLGEIPLAHSLANALPPPGYNKTRPHVFALTLPGGKVYLFQTGHEELINEWVSTCNYWAARQSKEPLPGGVSNMEYGWNKVLPQPEDYEELDSFTTADTSGYPSSTAHAAMARSSSSQPQTTSSGDSRSVLSGKASRAIASPATSAAASINTSSNVGYLTNERKFVNEWRTPQLPTVASTLNEERQLTRLEKQVASIEAELTLHNELRQPMLQLYSPKGVNYGKALGNWERKSNYLLQELVKYQSYVEILRKSADSKAERRAKREVEEMVREGDEMLAGLEI</sequence>
<dbReference type="Pfam" id="PF15410">
    <property type="entry name" value="PH_9"/>
    <property type="match status" value="1"/>
</dbReference>
<feature type="compositionally biased region" description="Low complexity" evidence="2">
    <location>
        <begin position="35"/>
        <end position="54"/>
    </location>
</feature>
<feature type="compositionally biased region" description="Polar residues" evidence="2">
    <location>
        <begin position="220"/>
        <end position="237"/>
    </location>
</feature>
<dbReference type="PANTHER" id="PTHR10663:SF373">
    <property type="entry name" value="PH AND SEC7 DOMAIN-CONTAINING PROTEIN C11E3.11C"/>
    <property type="match status" value="1"/>
</dbReference>
<feature type="compositionally biased region" description="Polar residues" evidence="2">
    <location>
        <begin position="1519"/>
        <end position="1531"/>
    </location>
</feature>
<protein>
    <recommendedName>
        <fullName evidence="3">SEC7 domain-containing protein</fullName>
    </recommendedName>
</protein>
<feature type="compositionally biased region" description="Polar residues" evidence="2">
    <location>
        <begin position="308"/>
        <end position="320"/>
    </location>
</feature>
<evidence type="ECO:0000256" key="2">
    <source>
        <dbReference type="SAM" id="MobiDB-lite"/>
    </source>
</evidence>
<proteinExistence type="predicted"/>
<feature type="region of interest" description="Disordered" evidence="2">
    <location>
        <begin position="164"/>
        <end position="415"/>
    </location>
</feature>
<feature type="compositionally biased region" description="Polar residues" evidence="2">
    <location>
        <begin position="606"/>
        <end position="629"/>
    </location>
</feature>
<accession>A0A0F7SDJ5</accession>
<evidence type="ECO:0000313" key="5">
    <source>
        <dbReference type="EMBL" id="CDW99600.1"/>
    </source>
</evidence>
<feature type="region of interest" description="Disordered" evidence="2">
    <location>
        <begin position="601"/>
        <end position="767"/>
    </location>
</feature>
<dbReference type="Proteomes" id="UP000242770">
    <property type="component" value="Unassembled WGS sequence"/>
</dbReference>
<feature type="compositionally biased region" description="Polar residues" evidence="2">
    <location>
        <begin position="659"/>
        <end position="674"/>
    </location>
</feature>
<feature type="coiled-coil region" evidence="1">
    <location>
        <begin position="1604"/>
        <end position="1631"/>
    </location>
</feature>
<feature type="region of interest" description="Disordered" evidence="2">
    <location>
        <begin position="897"/>
        <end position="923"/>
    </location>
</feature>
<dbReference type="GO" id="GO:0032012">
    <property type="term" value="P:regulation of ARF protein signal transduction"/>
    <property type="evidence" value="ECO:0007669"/>
    <property type="project" value="InterPro"/>
</dbReference>
<dbReference type="SUPFAM" id="SSF48425">
    <property type="entry name" value="Sec7 domain"/>
    <property type="match status" value="1"/>
</dbReference>
<dbReference type="GO" id="GO:0005085">
    <property type="term" value="F:guanyl-nucleotide exchange factor activity"/>
    <property type="evidence" value="ECO:0007669"/>
    <property type="project" value="InterPro"/>
</dbReference>
<dbReference type="EMBL" id="CCFA01004874">
    <property type="protein sequence ID" value="CDW99600.1"/>
    <property type="molecule type" value="Genomic_DNA"/>
</dbReference>
<feature type="region of interest" description="Disordered" evidence="2">
    <location>
        <begin position="1076"/>
        <end position="1162"/>
    </location>
</feature>
<reference evidence="4" key="1">
    <citation type="submission" date="2014-06" db="EMBL/GenBank/DDBJ databases">
        <authorList>
            <person name="Ju J."/>
            <person name="Zhang J."/>
        </authorList>
    </citation>
    <scope>NUCLEOTIDE SEQUENCE</scope>
    <source>
        <strain evidence="4">SscI8</strain>
    </source>
</reference>
<gene>
    <name evidence="5" type="primary">SSCI80350.1</name>
    <name evidence="4" type="ORF">SPSC_02801</name>
</gene>
<dbReference type="EMBL" id="LK056664">
    <property type="protein sequence ID" value="CDU24172.1"/>
    <property type="molecule type" value="Genomic_DNA"/>
</dbReference>
<feature type="compositionally biased region" description="Acidic residues" evidence="2">
    <location>
        <begin position="1317"/>
        <end position="1326"/>
    </location>
</feature>
<feature type="compositionally biased region" description="Low complexity" evidence="2">
    <location>
        <begin position="92"/>
        <end position="120"/>
    </location>
</feature>
<dbReference type="InterPro" id="IPR041681">
    <property type="entry name" value="PH_9"/>
</dbReference>
<feature type="compositionally biased region" description="Basic and acidic residues" evidence="2">
    <location>
        <begin position="63"/>
        <end position="73"/>
    </location>
</feature>
<dbReference type="SUPFAM" id="SSF50729">
    <property type="entry name" value="PH domain-like"/>
    <property type="match status" value="1"/>
</dbReference>
<dbReference type="InterPro" id="IPR001849">
    <property type="entry name" value="PH_domain"/>
</dbReference>
<feature type="compositionally biased region" description="Basic and acidic residues" evidence="2">
    <location>
        <begin position="80"/>
        <end position="91"/>
    </location>
</feature>
<feature type="compositionally biased region" description="Polar residues" evidence="2">
    <location>
        <begin position="1091"/>
        <end position="1106"/>
    </location>
</feature>
<feature type="compositionally biased region" description="Low complexity" evidence="2">
    <location>
        <begin position="396"/>
        <end position="414"/>
    </location>
</feature>
<feature type="compositionally biased region" description="Low complexity" evidence="2">
    <location>
        <begin position="269"/>
        <end position="283"/>
    </location>
</feature>
<dbReference type="PROSITE" id="PS50190">
    <property type="entry name" value="SEC7"/>
    <property type="match status" value="1"/>
</dbReference>
<name>A0A0F7SDJ5_9BASI</name>
<reference evidence="6" key="3">
    <citation type="submission" date="2014-06" db="EMBL/GenBank/DDBJ databases">
        <authorList>
            <person name="Berkman P.J."/>
        </authorList>
    </citation>
    <scope>NUCLEOTIDE SEQUENCE [LARGE SCALE GENOMIC DNA]</scope>
</reference>
<feature type="compositionally biased region" description="Acidic residues" evidence="2">
    <location>
        <begin position="198"/>
        <end position="208"/>
    </location>
</feature>
<dbReference type="PANTHER" id="PTHR10663">
    <property type="entry name" value="GUANYL-NUCLEOTIDE EXCHANGE FACTOR"/>
    <property type="match status" value="1"/>
</dbReference>
<feature type="compositionally biased region" description="Basic and acidic residues" evidence="2">
    <location>
        <begin position="648"/>
        <end position="658"/>
    </location>
</feature>
<feature type="compositionally biased region" description="Low complexity" evidence="2">
    <location>
        <begin position="164"/>
        <end position="178"/>
    </location>
</feature>
<dbReference type="InterPro" id="IPR000904">
    <property type="entry name" value="Sec7_dom"/>
</dbReference>
<dbReference type="CDD" id="cd00171">
    <property type="entry name" value="Sec7"/>
    <property type="match status" value="1"/>
</dbReference>
<feature type="domain" description="SEC7" evidence="3">
    <location>
        <begin position="920"/>
        <end position="1079"/>
    </location>
</feature>
<feature type="compositionally biased region" description="Polar residues" evidence="2">
    <location>
        <begin position="248"/>
        <end position="268"/>
    </location>
</feature>
<keyword evidence="6" id="KW-1185">Reference proteome</keyword>
<feature type="compositionally biased region" description="Low complexity" evidence="2">
    <location>
        <begin position="899"/>
        <end position="919"/>
    </location>
</feature>
<dbReference type="InterPro" id="IPR011993">
    <property type="entry name" value="PH-like_dom_sf"/>
</dbReference>
<dbReference type="InterPro" id="IPR023394">
    <property type="entry name" value="Sec7_C_sf"/>
</dbReference>